<dbReference type="OrthoDB" id="8536790at2"/>
<protein>
    <submittedName>
        <fullName evidence="2">Uncharacterized protein</fullName>
    </submittedName>
</protein>
<keyword evidence="1" id="KW-0812">Transmembrane</keyword>
<keyword evidence="1" id="KW-1133">Transmembrane helix</keyword>
<feature type="transmembrane region" description="Helical" evidence="1">
    <location>
        <begin position="115"/>
        <end position="135"/>
    </location>
</feature>
<dbReference type="EMBL" id="GG657886">
    <property type="protein sequence ID" value="EEF80938.1"/>
    <property type="molecule type" value="Genomic_DNA"/>
</dbReference>
<feature type="transmembrane region" description="Helical" evidence="1">
    <location>
        <begin position="12"/>
        <end position="31"/>
    </location>
</feature>
<evidence type="ECO:0000313" key="3">
    <source>
        <dbReference type="Proteomes" id="UP000004679"/>
    </source>
</evidence>
<reference evidence="2 3" key="1">
    <citation type="journal article" date="2011" name="J. Bacteriol.">
        <title>Draft genome sequence of the chemolithoheterotrophic, halophilic methylotroph Methylophaga thiooxydans DMS010.</title>
        <authorList>
            <person name="Boden R."/>
            <person name="Ferriera S."/>
            <person name="Johnson J."/>
            <person name="Kelly D.P."/>
            <person name="Murrell J.C."/>
            <person name="Schafer H."/>
        </authorList>
    </citation>
    <scope>NUCLEOTIDE SEQUENCE [LARGE SCALE GENOMIC DNA]</scope>
    <source>
        <strain evidence="2 3">DMS010</strain>
    </source>
</reference>
<accession>C0N2N0</accession>
<dbReference type="HOGENOM" id="CLU_1784616_0_0_6"/>
<evidence type="ECO:0000256" key="1">
    <source>
        <dbReference type="SAM" id="Phobius"/>
    </source>
</evidence>
<name>C0N2N0_9GAMM</name>
<evidence type="ECO:0000313" key="2">
    <source>
        <dbReference type="EMBL" id="EEF80938.1"/>
    </source>
</evidence>
<feature type="transmembrane region" description="Helical" evidence="1">
    <location>
        <begin position="51"/>
        <end position="69"/>
    </location>
</feature>
<feature type="transmembrane region" description="Helical" evidence="1">
    <location>
        <begin position="81"/>
        <end position="103"/>
    </location>
</feature>
<dbReference type="RefSeq" id="WP_008290222.1">
    <property type="nucleotide sequence ID" value="NZ_GG657886.1"/>
</dbReference>
<dbReference type="Proteomes" id="UP000004679">
    <property type="component" value="Unassembled WGS sequence"/>
</dbReference>
<keyword evidence="1" id="KW-0472">Membrane</keyword>
<dbReference type="AlphaFoldDB" id="C0N2N0"/>
<sequence length="164" mass="18324">MTNSTHMGNVVLLRGACLWLLMALLLAWSLVGLYNQVDFFQAVFPGKPTRVLQAHIDFLLMSALILGFYAAKVGLAWHVRWAMVIGAFTNSSLFLIYAMFPVLDPLSETFTPAGLWFGVFNFYLYSSLLITSYGFGKGAVIIFKSTLANDVDEKNCKRCGRYLT</sequence>
<gene>
    <name evidence="2" type="ORF">MDMS009_424</name>
</gene>
<keyword evidence="3" id="KW-1185">Reference proteome</keyword>
<proteinExistence type="predicted"/>
<organism evidence="2 3">
    <name type="scientific">Methylophaga thiooxydans DMS010</name>
    <dbReference type="NCBI Taxonomy" id="637616"/>
    <lineage>
        <taxon>Bacteria</taxon>
        <taxon>Pseudomonadati</taxon>
        <taxon>Pseudomonadota</taxon>
        <taxon>Gammaproteobacteria</taxon>
        <taxon>Thiotrichales</taxon>
        <taxon>Piscirickettsiaceae</taxon>
        <taxon>Methylophaga</taxon>
    </lineage>
</organism>